<dbReference type="Proteomes" id="UP000199470">
    <property type="component" value="Unassembled WGS sequence"/>
</dbReference>
<evidence type="ECO:0000256" key="5">
    <source>
        <dbReference type="ARBA" id="ARBA00022989"/>
    </source>
</evidence>
<feature type="transmembrane region" description="Helical" evidence="7">
    <location>
        <begin position="214"/>
        <end position="237"/>
    </location>
</feature>
<keyword evidence="4 7" id="KW-0812">Transmembrane</keyword>
<feature type="domain" description="Type II secretion system protein GspF" evidence="8">
    <location>
        <begin position="223"/>
        <end position="344"/>
    </location>
</feature>
<accession>A0A1I4M5C4</accession>
<dbReference type="InterPro" id="IPR042094">
    <property type="entry name" value="T2SS_GspF_sf"/>
</dbReference>
<reference evidence="9 10" key="1">
    <citation type="submission" date="2016-10" db="EMBL/GenBank/DDBJ databases">
        <authorList>
            <person name="de Groot N.N."/>
        </authorList>
    </citation>
    <scope>NUCLEOTIDE SEQUENCE [LARGE SCALE GENOMIC DNA]</scope>
    <source>
        <strain evidence="9 10">ATCC 43154</strain>
    </source>
</reference>
<dbReference type="STRING" id="758825.SAMN02982985_02256"/>
<evidence type="ECO:0000256" key="1">
    <source>
        <dbReference type="ARBA" id="ARBA00004651"/>
    </source>
</evidence>
<sequence>MALELQRRWARSQLTDTVRLRLYRKIAKMLGNGLPLLRIMEELQGRASQQGKQPNDPLALVLDDCRRMVQNGRLLAEALAWWVPRTEQMILLAGEQSGRLEATLMALIDVVQAARKIRNVILGGAVYPAAVFALVLAYIYLFGTRVIPQFARMVDPSGWHGAAKSLYLMSQLVQHWMLYALLAAAALLAALLLSLPRWRGDLRVLADRFAPYSVYRLVVGSGFLMAFSALQFAGITVEKSLMRLSDMADPWLRERLDGALLGVKSGLNCGEALRNAGYGFPSREVVDDLCVYAEYKGFAQALKLLADEWMEEGIEQVTLQMKVLNGCAIVTLAVVIAWLVAGFFGIQQEIATMTRAVH</sequence>
<feature type="transmembrane region" description="Helical" evidence="7">
    <location>
        <begin position="120"/>
        <end position="141"/>
    </location>
</feature>
<keyword evidence="10" id="KW-1185">Reference proteome</keyword>
<feature type="domain" description="Type II secretion system protein GspF" evidence="8">
    <location>
        <begin position="23"/>
        <end position="143"/>
    </location>
</feature>
<organism evidence="9 10">
    <name type="scientific">Rugamonas rubra</name>
    <dbReference type="NCBI Taxonomy" id="758825"/>
    <lineage>
        <taxon>Bacteria</taxon>
        <taxon>Pseudomonadati</taxon>
        <taxon>Pseudomonadota</taxon>
        <taxon>Betaproteobacteria</taxon>
        <taxon>Burkholderiales</taxon>
        <taxon>Oxalobacteraceae</taxon>
        <taxon>Telluria group</taxon>
        <taxon>Rugamonas</taxon>
    </lineage>
</organism>
<evidence type="ECO:0000256" key="2">
    <source>
        <dbReference type="ARBA" id="ARBA00005745"/>
    </source>
</evidence>
<dbReference type="AlphaFoldDB" id="A0A1I4M5C4"/>
<proteinExistence type="inferred from homology"/>
<keyword evidence="6 7" id="KW-0472">Membrane</keyword>
<dbReference type="PANTHER" id="PTHR30012:SF0">
    <property type="entry name" value="TYPE II SECRETION SYSTEM PROTEIN F-RELATED"/>
    <property type="match status" value="1"/>
</dbReference>
<comment type="subcellular location">
    <subcellularLocation>
        <location evidence="1">Cell membrane</location>
        <topology evidence="1">Multi-pass membrane protein</topology>
    </subcellularLocation>
</comment>
<evidence type="ECO:0000256" key="3">
    <source>
        <dbReference type="ARBA" id="ARBA00022475"/>
    </source>
</evidence>
<evidence type="ECO:0000313" key="10">
    <source>
        <dbReference type="Proteomes" id="UP000199470"/>
    </source>
</evidence>
<protein>
    <submittedName>
        <fullName evidence="9">Type II secretory pathway, component PulF</fullName>
    </submittedName>
</protein>
<evidence type="ECO:0000256" key="4">
    <source>
        <dbReference type="ARBA" id="ARBA00022692"/>
    </source>
</evidence>
<feature type="transmembrane region" description="Helical" evidence="7">
    <location>
        <begin position="323"/>
        <end position="346"/>
    </location>
</feature>
<evidence type="ECO:0000256" key="7">
    <source>
        <dbReference type="SAM" id="Phobius"/>
    </source>
</evidence>
<gene>
    <name evidence="9" type="ORF">SAMN02982985_02256</name>
</gene>
<dbReference type="InterPro" id="IPR018076">
    <property type="entry name" value="T2SS_GspF_dom"/>
</dbReference>
<name>A0A1I4M5C4_9BURK</name>
<dbReference type="RefSeq" id="WP_093387557.1">
    <property type="nucleotide sequence ID" value="NZ_FOTW01000010.1"/>
</dbReference>
<comment type="similarity">
    <text evidence="2">Belongs to the GSP F family.</text>
</comment>
<dbReference type="Pfam" id="PF00482">
    <property type="entry name" value="T2SSF"/>
    <property type="match status" value="2"/>
</dbReference>
<evidence type="ECO:0000256" key="6">
    <source>
        <dbReference type="ARBA" id="ARBA00023136"/>
    </source>
</evidence>
<evidence type="ECO:0000259" key="8">
    <source>
        <dbReference type="Pfam" id="PF00482"/>
    </source>
</evidence>
<dbReference type="Gene3D" id="1.20.81.30">
    <property type="entry name" value="Type II secretion system (T2SS), domain F"/>
    <property type="match status" value="1"/>
</dbReference>
<feature type="transmembrane region" description="Helical" evidence="7">
    <location>
        <begin position="176"/>
        <end position="193"/>
    </location>
</feature>
<dbReference type="GO" id="GO:0005886">
    <property type="term" value="C:plasma membrane"/>
    <property type="evidence" value="ECO:0007669"/>
    <property type="project" value="UniProtKB-SubCell"/>
</dbReference>
<dbReference type="PANTHER" id="PTHR30012">
    <property type="entry name" value="GENERAL SECRETION PATHWAY PROTEIN"/>
    <property type="match status" value="1"/>
</dbReference>
<keyword evidence="3" id="KW-1003">Cell membrane</keyword>
<dbReference type="EMBL" id="FOTW01000010">
    <property type="protein sequence ID" value="SFL98452.1"/>
    <property type="molecule type" value="Genomic_DNA"/>
</dbReference>
<dbReference type="OrthoDB" id="7031359at2"/>
<evidence type="ECO:0000313" key="9">
    <source>
        <dbReference type="EMBL" id="SFL98452.1"/>
    </source>
</evidence>
<dbReference type="InterPro" id="IPR003004">
    <property type="entry name" value="GspF/PilC"/>
</dbReference>
<keyword evidence="5 7" id="KW-1133">Transmembrane helix</keyword>